<evidence type="ECO:0000313" key="2">
    <source>
        <dbReference type="EMBL" id="ORA12260.1"/>
    </source>
</evidence>
<dbReference type="Proteomes" id="UP000192707">
    <property type="component" value="Unassembled WGS sequence"/>
</dbReference>
<evidence type="ECO:0000259" key="1">
    <source>
        <dbReference type="Pfam" id="PF13399"/>
    </source>
</evidence>
<dbReference type="EMBL" id="MVHG01000046">
    <property type="protein sequence ID" value="ORA12260.1"/>
    <property type="molecule type" value="Genomic_DNA"/>
</dbReference>
<dbReference type="Pfam" id="PF13399">
    <property type="entry name" value="LytR_C"/>
    <property type="match status" value="1"/>
</dbReference>
<proteinExistence type="predicted"/>
<accession>A0A1W9ZDF2</accession>
<protein>
    <recommendedName>
        <fullName evidence="1">LytR/CpsA/Psr regulator C-terminal domain-containing protein</fullName>
    </recommendedName>
</protein>
<organism evidence="2 3">
    <name type="scientific">Mycobacterium arosiense ATCC BAA-1401 = DSM 45069</name>
    <dbReference type="NCBI Taxonomy" id="1265311"/>
    <lineage>
        <taxon>Bacteria</taxon>
        <taxon>Bacillati</taxon>
        <taxon>Actinomycetota</taxon>
        <taxon>Actinomycetes</taxon>
        <taxon>Mycobacteriales</taxon>
        <taxon>Mycobacteriaceae</taxon>
        <taxon>Mycobacterium</taxon>
        <taxon>Mycobacterium avium complex (MAC)</taxon>
    </lineage>
</organism>
<comment type="caution">
    <text evidence="2">The sequence shown here is derived from an EMBL/GenBank/DDBJ whole genome shotgun (WGS) entry which is preliminary data.</text>
</comment>
<dbReference type="AlphaFoldDB" id="A0A1W9ZDF2"/>
<feature type="domain" description="LytR/CpsA/Psr regulator C-terminal" evidence="1">
    <location>
        <begin position="7"/>
        <end position="90"/>
    </location>
</feature>
<keyword evidence="3" id="KW-1185">Reference proteome</keyword>
<evidence type="ECO:0000313" key="3">
    <source>
        <dbReference type="Proteomes" id="UP000192707"/>
    </source>
</evidence>
<dbReference type="Gene3D" id="3.30.70.2390">
    <property type="match status" value="1"/>
</dbReference>
<dbReference type="RefSeq" id="WP_245845451.1">
    <property type="nucleotide sequence ID" value="NZ_MVHG01000046.1"/>
</dbReference>
<dbReference type="InterPro" id="IPR027381">
    <property type="entry name" value="LytR/CpsA/Psr_C"/>
</dbReference>
<reference evidence="2 3" key="1">
    <citation type="submission" date="2016-12" db="EMBL/GenBank/DDBJ databases">
        <title>The new phylogeny of genus Mycobacterium.</title>
        <authorList>
            <person name="Tortoli E."/>
            <person name="Trovato A."/>
            <person name="Cirillo D.M."/>
        </authorList>
    </citation>
    <scope>NUCLEOTIDE SEQUENCE [LARGE SCALE GENOMIC DNA]</scope>
    <source>
        <strain evidence="2 3">DSM 45069</strain>
    </source>
</reference>
<sequence>MSTAGSVALDVVNASGRQGEAADLEKSLATGIFSEGNISTADAVSETSTIAYGPGAKVAGTELADRFDITAIASDSIARNTVQLRVGTDFSRFDRHRTYPSDSPNTTATAPITTVPATGSATQGPAVTNLSRMTTDGIPCVK</sequence>
<name>A0A1W9ZDF2_MYCAI</name>
<gene>
    <name evidence="2" type="ORF">BST14_17310</name>
</gene>